<dbReference type="InParanoid" id="H0EH46"/>
<feature type="compositionally biased region" description="Basic and acidic residues" evidence="1">
    <location>
        <begin position="134"/>
        <end position="154"/>
    </location>
</feature>
<sequence length="680" mass="77215">MGGGSPARDLGTRQKDTALVQRRNTLEKQRPAPSNLPKGPVQVFDYQDPDEAEYFSRRDRNVVPDWGQSTRDRSSIPVGAAGAAAATKLGRSPSNKLKKDPPGDPWLHRRVDAEAKYQDIAQPRPSVSNQQDRGISRDVTERKNRQNSVDRDVDVSPVSPVEQSREINYDSEEDTNAKPARRLSKIERLTGQRLPSEVLRPQPQNVQATETVKPMDLLPPPPSQVDGEGLAPEYVDPLAGLPKVGRDGRTLFVRPVEDLEEGKDLSKLESNEGLFEAERSNFDGASERKCSKPHYDGEKAGKYKEVRGFRLHTEHGATFWRFNLEIELRNKQQRIAYRINRGPATGFWVPARGEAMNIMFHSCNGFSYGTDPNPFNGPDPLWRDVLNNHQTQPFHVMLGGGDQIYNDAIMEETVLFKEWTRIKDPHHKEQVPFTPELQQEIESFYMNRYCMWFSQGLFGLAISQIPMINIYDDHDIIDGYGSYPDRYMRSPVMRGLGAIAFKYYMLFQHQSSIDEGEETEPQWILAMNPIKALGRAGLLGKNLLNHLDGGVEILDDLDDHWTAKHHKEEPIVNAPPPDTLADVLNKRNKVHHLDADTDEDMIPIFTHDVTEIGAQSRCMILSYHHLPLLKQMEAARLHHLEVAYCGDYLLRRIAISVQGIDQMPPLRHFLVRASLIDVLR</sequence>
<dbReference type="Pfam" id="PF19050">
    <property type="entry name" value="PhoD_2"/>
    <property type="match status" value="1"/>
</dbReference>
<dbReference type="PANTHER" id="PTHR46689">
    <property type="entry name" value="MEMBRANE PROTEIN, PUTATIVE-RELATED"/>
    <property type="match status" value="1"/>
</dbReference>
<dbReference type="PANTHER" id="PTHR46689:SF1">
    <property type="entry name" value="PHOD-LIKE PHOSPHATASE DOMAIN-CONTAINING PROTEIN"/>
    <property type="match status" value="1"/>
</dbReference>
<evidence type="ECO:0000256" key="1">
    <source>
        <dbReference type="SAM" id="MobiDB-lite"/>
    </source>
</evidence>
<comment type="caution">
    <text evidence="3">The sequence shown here is derived from an EMBL/GenBank/DDBJ whole genome shotgun (WGS) entry which is preliminary data.</text>
</comment>
<dbReference type="CDD" id="cd07389">
    <property type="entry name" value="MPP_PhoD"/>
    <property type="match status" value="1"/>
</dbReference>
<dbReference type="InterPro" id="IPR043904">
    <property type="entry name" value="PhoD_2-like"/>
</dbReference>
<feature type="compositionally biased region" description="Basic and acidic residues" evidence="1">
    <location>
        <begin position="97"/>
        <end position="117"/>
    </location>
</feature>
<keyword evidence="4" id="KW-1185">Reference proteome</keyword>
<dbReference type="EMBL" id="AGUE01000032">
    <property type="protein sequence ID" value="EHL02187.1"/>
    <property type="molecule type" value="Genomic_DNA"/>
</dbReference>
<dbReference type="AlphaFoldDB" id="H0EH46"/>
<proteinExistence type="predicted"/>
<dbReference type="Gene3D" id="3.60.21.70">
    <property type="entry name" value="PhoD-like phosphatase"/>
    <property type="match status" value="1"/>
</dbReference>
<evidence type="ECO:0000313" key="4">
    <source>
        <dbReference type="Proteomes" id="UP000005446"/>
    </source>
</evidence>
<evidence type="ECO:0000313" key="3">
    <source>
        <dbReference type="EMBL" id="EHL02187.1"/>
    </source>
</evidence>
<gene>
    <name evidence="3" type="ORF">M7I_1781</name>
</gene>
<dbReference type="HOGENOM" id="CLU_404409_0_0_1"/>
<dbReference type="Proteomes" id="UP000005446">
    <property type="component" value="Unassembled WGS sequence"/>
</dbReference>
<reference evidence="3 4" key="1">
    <citation type="journal article" date="2012" name="Eukaryot. Cell">
        <title>Genome sequence of the fungus Glarea lozoyensis: the first genome sequence of a species from the Helotiaceae family.</title>
        <authorList>
            <person name="Youssar L."/>
            <person name="Gruening B.A."/>
            <person name="Erxleben A."/>
            <person name="Guenther S."/>
            <person name="Huettel W."/>
        </authorList>
    </citation>
    <scope>NUCLEOTIDE SEQUENCE [LARGE SCALE GENOMIC DNA]</scope>
    <source>
        <strain evidence="4">ATCC 74030 / MF5533</strain>
    </source>
</reference>
<dbReference type="InterPro" id="IPR018946">
    <property type="entry name" value="PhoD-like_MPP"/>
</dbReference>
<dbReference type="InterPro" id="IPR038607">
    <property type="entry name" value="PhoD-like_sf"/>
</dbReference>
<evidence type="ECO:0000259" key="2">
    <source>
        <dbReference type="Pfam" id="PF19050"/>
    </source>
</evidence>
<feature type="domain" description="PhoD-like phosphatase" evidence="2">
    <location>
        <begin position="355"/>
        <end position="514"/>
    </location>
</feature>
<dbReference type="GO" id="GO:0016020">
    <property type="term" value="C:membrane"/>
    <property type="evidence" value="ECO:0007669"/>
    <property type="project" value="TreeGrafter"/>
</dbReference>
<name>H0EH46_GLAL7</name>
<dbReference type="OrthoDB" id="9999821at2759"/>
<protein>
    <recommendedName>
        <fullName evidence="2">PhoD-like phosphatase domain-containing protein</fullName>
    </recommendedName>
</protein>
<organism evidence="3 4">
    <name type="scientific">Glarea lozoyensis (strain ATCC 74030 / MF5533)</name>
    <dbReference type="NCBI Taxonomy" id="1104152"/>
    <lineage>
        <taxon>Eukaryota</taxon>
        <taxon>Fungi</taxon>
        <taxon>Dikarya</taxon>
        <taxon>Ascomycota</taxon>
        <taxon>Pezizomycotina</taxon>
        <taxon>Leotiomycetes</taxon>
        <taxon>Helotiales</taxon>
        <taxon>Helotiaceae</taxon>
        <taxon>Glarea</taxon>
    </lineage>
</organism>
<accession>H0EH46</accession>
<feature type="region of interest" description="Disordered" evidence="1">
    <location>
        <begin position="1"/>
        <end position="206"/>
    </location>
</feature>